<feature type="transmembrane region" description="Helical" evidence="1">
    <location>
        <begin position="101"/>
        <end position="127"/>
    </location>
</feature>
<accession>A0A1N6QV58</accession>
<feature type="transmembrane region" description="Helical" evidence="1">
    <location>
        <begin position="61"/>
        <end position="89"/>
    </location>
</feature>
<evidence type="ECO:0000313" key="4">
    <source>
        <dbReference type="Proteomes" id="UP000186096"/>
    </source>
</evidence>
<keyword evidence="1" id="KW-0812">Transmembrane</keyword>
<feature type="transmembrane region" description="Helical" evidence="1">
    <location>
        <begin position="177"/>
        <end position="197"/>
    </location>
</feature>
<keyword evidence="2" id="KW-0732">Signal</keyword>
<gene>
    <name evidence="3" type="ORF">SAMN05421833_101135</name>
</gene>
<feature type="chain" id="PRO_5012410470" evidence="2">
    <location>
        <begin position="38"/>
        <end position="260"/>
    </location>
</feature>
<keyword evidence="1" id="KW-0472">Membrane</keyword>
<name>A0A1N6QV58_9ACTN</name>
<dbReference type="EMBL" id="FTNI01000001">
    <property type="protein sequence ID" value="SIQ20520.1"/>
    <property type="molecule type" value="Genomic_DNA"/>
</dbReference>
<dbReference type="RefSeq" id="WP_076431902.1">
    <property type="nucleotide sequence ID" value="NZ_FTNI01000001.1"/>
</dbReference>
<feature type="signal peptide" evidence="2">
    <location>
        <begin position="1"/>
        <end position="37"/>
    </location>
</feature>
<evidence type="ECO:0000256" key="2">
    <source>
        <dbReference type="SAM" id="SignalP"/>
    </source>
</evidence>
<organism evidence="3 4">
    <name type="scientific">Microbispora rosea</name>
    <dbReference type="NCBI Taxonomy" id="58117"/>
    <lineage>
        <taxon>Bacteria</taxon>
        <taxon>Bacillati</taxon>
        <taxon>Actinomycetota</taxon>
        <taxon>Actinomycetes</taxon>
        <taxon>Streptosporangiales</taxon>
        <taxon>Streptosporangiaceae</taxon>
        <taxon>Microbispora</taxon>
    </lineage>
</organism>
<reference evidence="4" key="1">
    <citation type="submission" date="2017-01" db="EMBL/GenBank/DDBJ databases">
        <authorList>
            <person name="Varghese N."/>
            <person name="Submissions S."/>
        </authorList>
    </citation>
    <scope>NUCLEOTIDE SEQUENCE [LARGE SCALE GENOMIC DNA]</scope>
    <source>
        <strain evidence="4">ATCC 12950</strain>
    </source>
</reference>
<keyword evidence="1" id="KW-1133">Transmembrane helix</keyword>
<dbReference type="Proteomes" id="UP000186096">
    <property type="component" value="Unassembled WGS sequence"/>
</dbReference>
<keyword evidence="4" id="KW-1185">Reference proteome</keyword>
<feature type="transmembrane region" description="Helical" evidence="1">
    <location>
        <begin position="234"/>
        <end position="253"/>
    </location>
</feature>
<dbReference type="AlphaFoldDB" id="A0A1N6QV58"/>
<dbReference type="OrthoDB" id="3297985at2"/>
<protein>
    <submittedName>
        <fullName evidence="3">ABC-2 type transport system permease protein</fullName>
    </submittedName>
</protein>
<sequence>MRRELRAEWTKARTAPGTAWLLSAVVVLTAAASAAVAATVSCTAGGCDQDVPRLGLAGIQAGQAAVAIMAVFAVTGEYGSGMIATTFAAMPRRGRVLAAKAAVLTGLTLAAGTVAVLASVLAARLILPGNGFTAANGHPPPSLADGPTLGAAAGTVLYLALIALLSLGAATALRDSATAAGVVCGVLYVLPLIPHMLADPGWRRLLWQATPANAGLAIQTTTHLDDLPLGPWEGLGVTAAWAAAALLGAWLLVRTRDVRA</sequence>
<feature type="transmembrane region" description="Helical" evidence="1">
    <location>
        <begin position="147"/>
        <end position="170"/>
    </location>
</feature>
<evidence type="ECO:0000256" key="1">
    <source>
        <dbReference type="SAM" id="Phobius"/>
    </source>
</evidence>
<proteinExistence type="predicted"/>
<dbReference type="STRING" id="58117.SAMN05421833_101135"/>
<evidence type="ECO:0000313" key="3">
    <source>
        <dbReference type="EMBL" id="SIQ20520.1"/>
    </source>
</evidence>